<dbReference type="InterPro" id="IPR053143">
    <property type="entry name" value="Arylsulfate_ST"/>
</dbReference>
<evidence type="ECO:0000313" key="5">
    <source>
        <dbReference type="Proteomes" id="UP000308014"/>
    </source>
</evidence>
<evidence type="ECO:0000256" key="1">
    <source>
        <dbReference type="SAM" id="MobiDB-lite"/>
    </source>
</evidence>
<dbReference type="Proteomes" id="UP000308014">
    <property type="component" value="Unassembled WGS sequence"/>
</dbReference>
<comment type="caution">
    <text evidence="3">The sequence shown here is derived from an EMBL/GenBank/DDBJ whole genome shotgun (WGS) entry which is preliminary data.</text>
</comment>
<evidence type="ECO:0000313" key="4">
    <source>
        <dbReference type="EMBL" id="THW62164.1"/>
    </source>
</evidence>
<sequence>MPSFISLALAALPLGHIALADQSPYTGSEFQDKDFGLYPTQTYESSSLEVPVFQVNKAAEDSVDSADRVFISPRGTAVDQIAPMIFNSDDLSLVWSDPSYKTTFGVRVQEFNSSDYITFWRGTVKGAGYGTGSYIMLDHEYNVAYNLTTKNLTVGGDIHEIQLTDNGTALMTAYEPMEYDLTAYDIENGWLADSIFQEVDIATNDLIFSWRASEHIALNASYADPGATGISQDSPYDFFHINSIEKDDSGNYLISARHTHGIYYINGTNGDIVWSLGGKNNDFEDKSDGQATNFAWQHDARWRNTDLTEMTIFDNGAADWVKTENETRGLWLSLNYDDMSVTLKQDYISPEGTLSVSQGSVQVLSNNNVFMGYGSNGAFVEYTNDGEVIWDVQFGIIGNSSVQSYRAYKQNWQGFPTWNPSIAATGNATDNTTVYMSWNGATEIKQWAILASNSSSDLSSADNLWKNVTKTGFETNVTVGTNARYVRAAALNADGEVLGSTGIIDVNDGTVTASDSKVDIGTGDANTTVTSSSSDSDNNAGSSSGSSSNSTSSSSDKDSAAGIIHASSSLALGAAMAVLFFYGLCGVETETSGSTSDYGHLLGQGEDGREVLEFDICFG</sequence>
<dbReference type="Pfam" id="PF14269">
    <property type="entry name" value="Arylsulfotran_2"/>
    <property type="match status" value="1"/>
</dbReference>
<gene>
    <name evidence="4" type="ORF">D6D20_04521</name>
    <name evidence="3" type="ORF">D6D24_01094</name>
</gene>
<dbReference type="EMBL" id="QZAN01000040">
    <property type="protein sequence ID" value="THW62164.1"/>
    <property type="molecule type" value="Genomic_DNA"/>
</dbReference>
<dbReference type="EMBL" id="QZAJ01000018">
    <property type="protein sequence ID" value="THW22544.1"/>
    <property type="molecule type" value="Genomic_DNA"/>
</dbReference>
<name>A0A4V4IDB4_AURPU</name>
<dbReference type="InterPro" id="IPR039535">
    <property type="entry name" value="ASST-like"/>
</dbReference>
<evidence type="ECO:0000313" key="6">
    <source>
        <dbReference type="Proteomes" id="UP000310421"/>
    </source>
</evidence>
<dbReference type="PANTHER" id="PTHR35340:SF5">
    <property type="entry name" value="ASST-DOMAIN-CONTAINING PROTEIN"/>
    <property type="match status" value="1"/>
</dbReference>
<feature type="region of interest" description="Disordered" evidence="1">
    <location>
        <begin position="515"/>
        <end position="558"/>
    </location>
</feature>
<dbReference type="Proteomes" id="UP000310421">
    <property type="component" value="Unassembled WGS sequence"/>
</dbReference>
<feature type="chain" id="PRO_5044091386" description="ASST-domain-containing protein" evidence="2">
    <location>
        <begin position="21"/>
        <end position="619"/>
    </location>
</feature>
<reference evidence="5 6" key="1">
    <citation type="submission" date="2018-10" db="EMBL/GenBank/DDBJ databases">
        <title>Fifty Aureobasidium pullulans genomes reveal a recombining polyextremotolerant generalist.</title>
        <authorList>
            <person name="Gostincar C."/>
            <person name="Turk M."/>
            <person name="Zajc J."/>
            <person name="Gunde-Cimerman N."/>
        </authorList>
    </citation>
    <scope>NUCLEOTIDE SEQUENCE [LARGE SCALE GENOMIC DNA]</scope>
    <source>
        <strain evidence="4 6">EXF-10751</strain>
        <strain evidence="3 5">EXF-11318</strain>
    </source>
</reference>
<protein>
    <recommendedName>
        <fullName evidence="7">ASST-domain-containing protein</fullName>
    </recommendedName>
</protein>
<evidence type="ECO:0008006" key="7">
    <source>
        <dbReference type="Google" id="ProtNLM"/>
    </source>
</evidence>
<accession>A0A4V4IDB4</accession>
<feature type="compositionally biased region" description="Low complexity" evidence="1">
    <location>
        <begin position="525"/>
        <end position="558"/>
    </location>
</feature>
<organism evidence="3 5">
    <name type="scientific">Aureobasidium pullulans</name>
    <name type="common">Black yeast</name>
    <name type="synonym">Pullularia pullulans</name>
    <dbReference type="NCBI Taxonomy" id="5580"/>
    <lineage>
        <taxon>Eukaryota</taxon>
        <taxon>Fungi</taxon>
        <taxon>Dikarya</taxon>
        <taxon>Ascomycota</taxon>
        <taxon>Pezizomycotina</taxon>
        <taxon>Dothideomycetes</taxon>
        <taxon>Dothideomycetidae</taxon>
        <taxon>Dothideales</taxon>
        <taxon>Saccotheciaceae</taxon>
        <taxon>Aureobasidium</taxon>
    </lineage>
</organism>
<dbReference type="AlphaFoldDB" id="A0A4V4IDB4"/>
<evidence type="ECO:0000256" key="2">
    <source>
        <dbReference type="SAM" id="SignalP"/>
    </source>
</evidence>
<evidence type="ECO:0000313" key="3">
    <source>
        <dbReference type="EMBL" id="THW22544.1"/>
    </source>
</evidence>
<keyword evidence="2" id="KW-0732">Signal</keyword>
<dbReference type="PANTHER" id="PTHR35340">
    <property type="entry name" value="PQQ ENZYME REPEAT PROTEIN-RELATED"/>
    <property type="match status" value="1"/>
</dbReference>
<feature type="signal peptide" evidence="2">
    <location>
        <begin position="1"/>
        <end position="20"/>
    </location>
</feature>
<proteinExistence type="predicted"/>